<dbReference type="Gene3D" id="3.40.50.10540">
    <property type="entry name" value="Crotonobetainyl-coa:carnitine coa-transferase, domain 1"/>
    <property type="match status" value="1"/>
</dbReference>
<dbReference type="PANTHER" id="PTHR48207">
    <property type="entry name" value="SUCCINATE--HYDROXYMETHYLGLUTARATE COA-TRANSFERASE"/>
    <property type="match status" value="1"/>
</dbReference>
<dbReference type="PANTHER" id="PTHR48207:SF3">
    <property type="entry name" value="SUCCINATE--HYDROXYMETHYLGLUTARATE COA-TRANSFERASE"/>
    <property type="match status" value="1"/>
</dbReference>
<dbReference type="EMBL" id="CP040078">
    <property type="protein sequence ID" value="QCP52650.1"/>
    <property type="molecule type" value="Genomic_DNA"/>
</dbReference>
<organism evidence="2 3">
    <name type="scientific">Trinickia violacea</name>
    <dbReference type="NCBI Taxonomy" id="2571746"/>
    <lineage>
        <taxon>Bacteria</taxon>
        <taxon>Pseudomonadati</taxon>
        <taxon>Pseudomonadota</taxon>
        <taxon>Betaproteobacteria</taxon>
        <taxon>Burkholderiales</taxon>
        <taxon>Burkholderiaceae</taxon>
        <taxon>Trinickia</taxon>
    </lineage>
</organism>
<dbReference type="InterPro" id="IPR050483">
    <property type="entry name" value="CoA-transferase_III_domain"/>
</dbReference>
<dbReference type="SUPFAM" id="SSF89796">
    <property type="entry name" value="CoA-transferase family III (CaiB/BaiF)"/>
    <property type="match status" value="1"/>
</dbReference>
<sequence length="408" mass="43516">MASDNIFAGLKVVDFSSFVAAPGAAVILSDFGADVIKVEPPGGDPWRHAHKIAPQPAADEPYQWHLANRNKRGMTLDLKSPGAQQVVQQLVTWADVFIVNTPHPARKKLKLEYDDLARWNPRLIYADLTGFGESGPDADLPGFDITAFWARSGLLSMTRDAGVPPTWPVAGSGDNATALGIYSAIVTALYRRERTGKGAYVTTSLLASGVWSASVAIQAALAGAKFAAPHDRKHPANAALNVYRASDGTWFVLVVMPDKLAAVANAIGRPDLLTDERFSDPATLTANMPQLVAILDEVFAAQPMAHWHDVFSGVHVTYGAVRGPQEVIDDPQLRANDVIVPLEGAGGKLTSTISNPIQVHGVDKVSARRAPDLGEHTEAILQELGFDAKDIEGLRASGAVPNVNEHAA</sequence>
<accession>A0A4V1EI61</accession>
<evidence type="ECO:0000256" key="1">
    <source>
        <dbReference type="ARBA" id="ARBA00022679"/>
    </source>
</evidence>
<dbReference type="KEGG" id="tvl:FAZ95_26240"/>
<keyword evidence="1 2" id="KW-0808">Transferase</keyword>
<dbReference type="Proteomes" id="UP000298656">
    <property type="component" value="Chromosome 2"/>
</dbReference>
<dbReference type="Gene3D" id="3.30.1540.10">
    <property type="entry name" value="formyl-coa transferase, domain 3"/>
    <property type="match status" value="1"/>
</dbReference>
<protein>
    <submittedName>
        <fullName evidence="2">CoA transferase</fullName>
    </submittedName>
</protein>
<dbReference type="RefSeq" id="WP_137335421.1">
    <property type="nucleotide sequence ID" value="NZ_CP040078.1"/>
</dbReference>
<gene>
    <name evidence="2" type="ORF">FAZ95_26240</name>
</gene>
<dbReference type="OrthoDB" id="9058532at2"/>
<dbReference type="GO" id="GO:0008410">
    <property type="term" value="F:CoA-transferase activity"/>
    <property type="evidence" value="ECO:0007669"/>
    <property type="project" value="TreeGrafter"/>
</dbReference>
<dbReference type="InterPro" id="IPR003673">
    <property type="entry name" value="CoA-Trfase_fam_III"/>
</dbReference>
<keyword evidence="3" id="KW-1185">Reference proteome</keyword>
<evidence type="ECO:0000313" key="2">
    <source>
        <dbReference type="EMBL" id="QCP52650.1"/>
    </source>
</evidence>
<dbReference type="InterPro" id="IPR023606">
    <property type="entry name" value="CoA-Trfase_III_dom_1_sf"/>
</dbReference>
<evidence type="ECO:0000313" key="3">
    <source>
        <dbReference type="Proteomes" id="UP000298656"/>
    </source>
</evidence>
<dbReference type="AlphaFoldDB" id="A0A4V1EI61"/>
<reference evidence="2 3" key="1">
    <citation type="submission" date="2019-05" db="EMBL/GenBank/DDBJ databases">
        <title>Burkholderia sp. DHOD12, isolated from subtropical forest soil.</title>
        <authorList>
            <person name="Gao Z.-H."/>
            <person name="Qiu L.-H."/>
        </authorList>
    </citation>
    <scope>NUCLEOTIDE SEQUENCE [LARGE SCALE GENOMIC DNA]</scope>
    <source>
        <strain evidence="2 3">DHOD12</strain>
    </source>
</reference>
<proteinExistence type="predicted"/>
<dbReference type="InterPro" id="IPR044855">
    <property type="entry name" value="CoA-Trfase_III_dom3_sf"/>
</dbReference>
<dbReference type="Pfam" id="PF02515">
    <property type="entry name" value="CoA_transf_3"/>
    <property type="match status" value="1"/>
</dbReference>
<name>A0A4V1EI61_9BURK</name>